<protein>
    <submittedName>
        <fullName evidence="2">Uncharacterized protein</fullName>
    </submittedName>
</protein>
<organism evidence="3">
    <name type="scientific">Perkinsus marinus (strain ATCC 50983 / TXsc)</name>
    <dbReference type="NCBI Taxonomy" id="423536"/>
    <lineage>
        <taxon>Eukaryota</taxon>
        <taxon>Sar</taxon>
        <taxon>Alveolata</taxon>
        <taxon>Perkinsozoa</taxon>
        <taxon>Perkinsea</taxon>
        <taxon>Perkinsida</taxon>
        <taxon>Perkinsidae</taxon>
        <taxon>Perkinsus</taxon>
    </lineage>
</organism>
<dbReference type="RefSeq" id="XP_002772883.1">
    <property type="nucleotide sequence ID" value="XM_002772837.1"/>
</dbReference>
<feature type="compositionally biased region" description="Acidic residues" evidence="1">
    <location>
        <begin position="16"/>
        <end position="25"/>
    </location>
</feature>
<dbReference type="EMBL" id="GG681386">
    <property type="protein sequence ID" value="EER04699.1"/>
    <property type="molecule type" value="Genomic_DNA"/>
</dbReference>
<feature type="region of interest" description="Disordered" evidence="1">
    <location>
        <begin position="16"/>
        <end position="49"/>
    </location>
</feature>
<evidence type="ECO:0000313" key="3">
    <source>
        <dbReference type="Proteomes" id="UP000007800"/>
    </source>
</evidence>
<gene>
    <name evidence="2" type="ORF">Pmar_PMAR013221</name>
</gene>
<keyword evidence="3" id="KW-1185">Reference proteome</keyword>
<dbReference type="GeneID" id="9038001"/>
<name>C5LET3_PERM5</name>
<reference evidence="2 3" key="1">
    <citation type="submission" date="2008-07" db="EMBL/GenBank/DDBJ databases">
        <authorList>
            <person name="El-Sayed N."/>
            <person name="Caler E."/>
            <person name="Inman J."/>
            <person name="Amedeo P."/>
            <person name="Hass B."/>
            <person name="Wortman J."/>
        </authorList>
    </citation>
    <scope>NUCLEOTIDE SEQUENCE [LARGE SCALE GENOMIC DNA]</scope>
    <source>
        <strain evidence="3">ATCC 50983 / TXsc</strain>
    </source>
</reference>
<evidence type="ECO:0000256" key="1">
    <source>
        <dbReference type="SAM" id="MobiDB-lite"/>
    </source>
</evidence>
<dbReference type="InParanoid" id="C5LET3"/>
<accession>C5LET3</accession>
<evidence type="ECO:0000313" key="2">
    <source>
        <dbReference type="EMBL" id="EER04699.1"/>
    </source>
</evidence>
<dbReference type="Proteomes" id="UP000007800">
    <property type="component" value="Unassembled WGS sequence"/>
</dbReference>
<sequence>MATEDDLFDVFDGEVPQEEEEDVEVMPDVKAGGSREGHSLCSIPNPIWG</sequence>
<dbReference type="AlphaFoldDB" id="C5LET3"/>
<proteinExistence type="predicted"/>